<sequence>MLDDPADDANVFARVLICVDKLPQNFPLEAFLFMYIFLVFSNYCFENPRNSSSSSLPEVRIPVFALIDGRRQPDIEHLRFLTSPVRPELLLMSQCGQVSSQHLKIIV</sequence>
<feature type="transmembrane region" description="Helical" evidence="1">
    <location>
        <begin position="26"/>
        <end position="45"/>
    </location>
</feature>
<accession>A0A8D8GTM2</accession>
<dbReference type="EMBL" id="HBUE01284610">
    <property type="protein sequence ID" value="CAG6570761.1"/>
    <property type="molecule type" value="Transcribed_RNA"/>
</dbReference>
<dbReference type="EMBL" id="HBUE01179032">
    <property type="protein sequence ID" value="CAG6519210.1"/>
    <property type="molecule type" value="Transcribed_RNA"/>
</dbReference>
<keyword evidence="1" id="KW-0812">Transmembrane</keyword>
<evidence type="ECO:0000313" key="2">
    <source>
        <dbReference type="EMBL" id="CAG6519210.1"/>
    </source>
</evidence>
<name>A0A8D8GTM2_CULPI</name>
<evidence type="ECO:0000256" key="1">
    <source>
        <dbReference type="SAM" id="Phobius"/>
    </source>
</evidence>
<dbReference type="AlphaFoldDB" id="A0A8D8GTM2"/>
<keyword evidence="1" id="KW-0472">Membrane</keyword>
<organism evidence="2">
    <name type="scientific">Culex pipiens</name>
    <name type="common">House mosquito</name>
    <dbReference type="NCBI Taxonomy" id="7175"/>
    <lineage>
        <taxon>Eukaryota</taxon>
        <taxon>Metazoa</taxon>
        <taxon>Ecdysozoa</taxon>
        <taxon>Arthropoda</taxon>
        <taxon>Hexapoda</taxon>
        <taxon>Insecta</taxon>
        <taxon>Pterygota</taxon>
        <taxon>Neoptera</taxon>
        <taxon>Endopterygota</taxon>
        <taxon>Diptera</taxon>
        <taxon>Nematocera</taxon>
        <taxon>Culicoidea</taxon>
        <taxon>Culicidae</taxon>
        <taxon>Culicinae</taxon>
        <taxon>Culicini</taxon>
        <taxon>Culex</taxon>
        <taxon>Culex</taxon>
    </lineage>
</organism>
<reference evidence="2" key="1">
    <citation type="submission" date="2021-05" db="EMBL/GenBank/DDBJ databases">
        <authorList>
            <person name="Alioto T."/>
            <person name="Alioto T."/>
            <person name="Gomez Garrido J."/>
        </authorList>
    </citation>
    <scope>NUCLEOTIDE SEQUENCE</scope>
</reference>
<proteinExistence type="predicted"/>
<keyword evidence="1" id="KW-1133">Transmembrane helix</keyword>
<protein>
    <submittedName>
        <fullName evidence="2">(northern house mosquito) hypothetical protein</fullName>
    </submittedName>
</protein>